<evidence type="ECO:0000313" key="11">
    <source>
        <dbReference type="Proteomes" id="UP001283361"/>
    </source>
</evidence>
<gene>
    <name evidence="10" type="ORF">RRG08_057144</name>
</gene>
<comment type="similarity">
    <text evidence="4">Belongs to the ELP4 family.</text>
</comment>
<keyword evidence="8" id="KW-0539">Nucleus</keyword>
<dbReference type="CDD" id="cd19494">
    <property type="entry name" value="Elp4"/>
    <property type="match status" value="1"/>
</dbReference>
<evidence type="ECO:0000256" key="6">
    <source>
        <dbReference type="ARBA" id="ARBA00022490"/>
    </source>
</evidence>
<comment type="subcellular location">
    <subcellularLocation>
        <location evidence="2">Cytoplasm</location>
    </subcellularLocation>
    <subcellularLocation>
        <location evidence="1">Nucleus</location>
    </subcellularLocation>
</comment>
<comment type="pathway">
    <text evidence="3">tRNA modification; 5-methoxycarbonylmethyl-2-thiouridine-tRNA biosynthesis.</text>
</comment>
<dbReference type="GO" id="GO:0033588">
    <property type="term" value="C:elongator holoenzyme complex"/>
    <property type="evidence" value="ECO:0007669"/>
    <property type="project" value="InterPro"/>
</dbReference>
<evidence type="ECO:0000256" key="1">
    <source>
        <dbReference type="ARBA" id="ARBA00004123"/>
    </source>
</evidence>
<accession>A0AAE1ATH3</accession>
<dbReference type="GO" id="GO:0002098">
    <property type="term" value="P:tRNA wobble uridine modification"/>
    <property type="evidence" value="ECO:0007669"/>
    <property type="project" value="InterPro"/>
</dbReference>
<dbReference type="PANTHER" id="PTHR12896:SF1">
    <property type="entry name" value="ELONGATOR COMPLEX PROTEIN 4"/>
    <property type="match status" value="1"/>
</dbReference>
<feature type="region of interest" description="Disordered" evidence="9">
    <location>
        <begin position="103"/>
        <end position="125"/>
    </location>
</feature>
<dbReference type="Gene3D" id="3.40.50.300">
    <property type="entry name" value="P-loop containing nucleotide triphosphate hydrolases"/>
    <property type="match status" value="1"/>
</dbReference>
<dbReference type="InterPro" id="IPR027417">
    <property type="entry name" value="P-loop_NTPase"/>
</dbReference>
<proteinExistence type="inferred from homology"/>
<sequence>MASSEQTPSFRKRARVKIGQIQGTRPSLYNNQLLVSTGIPSLDSFIGGGLAVGTVLLLEEDIYGTYTRLMLKYYLAEAVLTKQSIFISSADESTEKLLKELPASVDSETQSSHPVSSSNINAETTTADKDDKMKIAWRYQNQKKVQGPPSISQFGHYYDLTRTMDPSLLDPDLISHGPSIDLDSSSSASESPPHMNKHYQKLLMSIRDKIRQGGFSTSHQAEKRSILRIGIHSLGSSLWDDDCDATSDETRASSASLMLFLLALRAELRSALATALITVPAHLFQDRAVVQRIERLCDTVVRIESFAGSEKEKNPVFKDYHGLVYVIQIPRLNSLVPAQLETPDLAFKLRRKKFTIERLHLPPELSSSTEFGGGVDIARGSACGSSSSSSSKLAF</sequence>
<keyword evidence="11" id="KW-1185">Reference proteome</keyword>
<protein>
    <recommendedName>
        <fullName evidence="5">Elongator complex protein 4</fullName>
    </recommendedName>
</protein>
<dbReference type="GO" id="GO:0008023">
    <property type="term" value="C:transcription elongation factor complex"/>
    <property type="evidence" value="ECO:0007669"/>
    <property type="project" value="TreeGrafter"/>
</dbReference>
<keyword evidence="6" id="KW-0963">Cytoplasm</keyword>
<name>A0AAE1ATH3_9GAST</name>
<dbReference type="Pfam" id="PF05625">
    <property type="entry name" value="PAXNEB"/>
    <property type="match status" value="1"/>
</dbReference>
<organism evidence="10 11">
    <name type="scientific">Elysia crispata</name>
    <name type="common">lettuce slug</name>
    <dbReference type="NCBI Taxonomy" id="231223"/>
    <lineage>
        <taxon>Eukaryota</taxon>
        <taxon>Metazoa</taxon>
        <taxon>Spiralia</taxon>
        <taxon>Lophotrochozoa</taxon>
        <taxon>Mollusca</taxon>
        <taxon>Gastropoda</taxon>
        <taxon>Heterobranchia</taxon>
        <taxon>Euthyneura</taxon>
        <taxon>Panpulmonata</taxon>
        <taxon>Sacoglossa</taxon>
        <taxon>Placobranchoidea</taxon>
        <taxon>Plakobranchidae</taxon>
        <taxon>Elysia</taxon>
    </lineage>
</organism>
<dbReference type="Proteomes" id="UP001283361">
    <property type="component" value="Unassembled WGS sequence"/>
</dbReference>
<evidence type="ECO:0000256" key="8">
    <source>
        <dbReference type="ARBA" id="ARBA00023242"/>
    </source>
</evidence>
<feature type="compositionally biased region" description="Polar residues" evidence="9">
    <location>
        <begin position="106"/>
        <end position="125"/>
    </location>
</feature>
<dbReference type="InterPro" id="IPR008728">
    <property type="entry name" value="Elongator_complex_protein_4"/>
</dbReference>
<evidence type="ECO:0000256" key="4">
    <source>
        <dbReference type="ARBA" id="ARBA00007573"/>
    </source>
</evidence>
<evidence type="ECO:0000256" key="3">
    <source>
        <dbReference type="ARBA" id="ARBA00005043"/>
    </source>
</evidence>
<reference evidence="10" key="1">
    <citation type="journal article" date="2023" name="G3 (Bethesda)">
        <title>A reference genome for the long-term kleptoplast-retaining sea slug Elysia crispata morphotype clarki.</title>
        <authorList>
            <person name="Eastman K.E."/>
            <person name="Pendleton A.L."/>
            <person name="Shaikh M.A."/>
            <person name="Suttiyut T."/>
            <person name="Ogas R."/>
            <person name="Tomko P."/>
            <person name="Gavelis G."/>
            <person name="Widhalm J.R."/>
            <person name="Wisecaver J.H."/>
        </authorList>
    </citation>
    <scope>NUCLEOTIDE SEQUENCE</scope>
    <source>
        <strain evidence="10">ECLA1</strain>
    </source>
</reference>
<dbReference type="PANTHER" id="PTHR12896">
    <property type="entry name" value="PAX6 NEIGHBOR PROTEIN PAXNEB"/>
    <property type="match status" value="1"/>
</dbReference>
<evidence type="ECO:0000256" key="5">
    <source>
        <dbReference type="ARBA" id="ARBA00020265"/>
    </source>
</evidence>
<evidence type="ECO:0000256" key="2">
    <source>
        <dbReference type="ARBA" id="ARBA00004496"/>
    </source>
</evidence>
<dbReference type="EMBL" id="JAWDGP010001371">
    <property type="protein sequence ID" value="KAK3792492.1"/>
    <property type="molecule type" value="Genomic_DNA"/>
</dbReference>
<dbReference type="GO" id="GO:0005737">
    <property type="term" value="C:cytoplasm"/>
    <property type="evidence" value="ECO:0007669"/>
    <property type="project" value="UniProtKB-SubCell"/>
</dbReference>
<evidence type="ECO:0000256" key="9">
    <source>
        <dbReference type="SAM" id="MobiDB-lite"/>
    </source>
</evidence>
<keyword evidence="7" id="KW-0819">tRNA processing</keyword>
<evidence type="ECO:0000256" key="7">
    <source>
        <dbReference type="ARBA" id="ARBA00022694"/>
    </source>
</evidence>
<comment type="caution">
    <text evidence="10">The sequence shown here is derived from an EMBL/GenBank/DDBJ whole genome shotgun (WGS) entry which is preliminary data.</text>
</comment>
<evidence type="ECO:0000313" key="10">
    <source>
        <dbReference type="EMBL" id="KAK3792492.1"/>
    </source>
</evidence>
<dbReference type="AlphaFoldDB" id="A0AAE1ATH3"/>